<dbReference type="InterPro" id="IPR050768">
    <property type="entry name" value="UPF0353/GerABKA_families"/>
</dbReference>
<comment type="similarity">
    <text evidence="1">Belongs to the GerABKA family.</text>
</comment>
<name>A0A6I4VSX0_9BACL</name>
<reference evidence="5 6" key="1">
    <citation type="submission" date="2019-12" db="EMBL/GenBank/DDBJ databases">
        <title>Whole-genome analyses of novel actinobacteria.</title>
        <authorList>
            <person name="Sahin N."/>
            <person name="Saygin H."/>
        </authorList>
    </citation>
    <scope>NUCLEOTIDE SEQUENCE [LARGE SCALE GENOMIC DNA]</scope>
    <source>
        <strain evidence="5 6">KC615</strain>
    </source>
</reference>
<keyword evidence="2 4" id="KW-0472">Membrane</keyword>
<feature type="region of interest" description="Disordered" evidence="3">
    <location>
        <begin position="1"/>
        <end position="24"/>
    </location>
</feature>
<dbReference type="GO" id="GO:0016020">
    <property type="term" value="C:membrane"/>
    <property type="evidence" value="ECO:0007669"/>
    <property type="project" value="InterPro"/>
</dbReference>
<gene>
    <name evidence="5" type="ORF">GSM42_04005</name>
</gene>
<proteinExistence type="inferred from homology"/>
<evidence type="ECO:0000313" key="5">
    <source>
        <dbReference type="EMBL" id="MXQ52910.1"/>
    </source>
</evidence>
<evidence type="ECO:0000256" key="2">
    <source>
        <dbReference type="ARBA" id="ARBA00023136"/>
    </source>
</evidence>
<dbReference type="EMBL" id="WUUL01000002">
    <property type="protein sequence ID" value="MXQ52910.1"/>
    <property type="molecule type" value="Genomic_DNA"/>
</dbReference>
<keyword evidence="4" id="KW-0812">Transmembrane</keyword>
<dbReference type="PANTHER" id="PTHR22550:SF5">
    <property type="entry name" value="LEUCINE ZIPPER PROTEIN 4"/>
    <property type="match status" value="1"/>
</dbReference>
<accession>A0A6I4VSX0</accession>
<dbReference type="PIRSF" id="PIRSF005690">
    <property type="entry name" value="GerBA"/>
    <property type="match status" value="1"/>
</dbReference>
<dbReference type="RefSeq" id="WP_160800250.1">
    <property type="nucleotide sequence ID" value="NZ_WUUL01000002.1"/>
</dbReference>
<comment type="caution">
    <text evidence="5">The sequence shown here is derived from an EMBL/GenBank/DDBJ whole genome shotgun (WGS) entry which is preliminary data.</text>
</comment>
<feature type="transmembrane region" description="Helical" evidence="4">
    <location>
        <begin position="314"/>
        <end position="336"/>
    </location>
</feature>
<keyword evidence="6" id="KW-1185">Reference proteome</keyword>
<organism evidence="5 6">
    <name type="scientific">Shimazuella alba</name>
    <dbReference type="NCBI Taxonomy" id="2690964"/>
    <lineage>
        <taxon>Bacteria</taxon>
        <taxon>Bacillati</taxon>
        <taxon>Bacillota</taxon>
        <taxon>Bacilli</taxon>
        <taxon>Bacillales</taxon>
        <taxon>Thermoactinomycetaceae</taxon>
        <taxon>Shimazuella</taxon>
    </lineage>
</organism>
<dbReference type="AlphaFoldDB" id="A0A6I4VSX0"/>
<feature type="compositionally biased region" description="Basic and acidic residues" evidence="3">
    <location>
        <begin position="1"/>
        <end position="12"/>
    </location>
</feature>
<evidence type="ECO:0000256" key="4">
    <source>
        <dbReference type="SAM" id="Phobius"/>
    </source>
</evidence>
<evidence type="ECO:0000313" key="6">
    <source>
        <dbReference type="Proteomes" id="UP000430692"/>
    </source>
</evidence>
<feature type="transmembrane region" description="Helical" evidence="4">
    <location>
        <begin position="437"/>
        <end position="462"/>
    </location>
</feature>
<dbReference type="Pfam" id="PF03323">
    <property type="entry name" value="GerA"/>
    <property type="match status" value="1"/>
</dbReference>
<dbReference type="Proteomes" id="UP000430692">
    <property type="component" value="Unassembled WGS sequence"/>
</dbReference>
<keyword evidence="4" id="KW-1133">Transmembrane helix</keyword>
<dbReference type="GO" id="GO:0009847">
    <property type="term" value="P:spore germination"/>
    <property type="evidence" value="ECO:0007669"/>
    <property type="project" value="InterPro"/>
</dbReference>
<protein>
    <submittedName>
        <fullName evidence="5">Spore germination protein</fullName>
    </submittedName>
</protein>
<dbReference type="InterPro" id="IPR004995">
    <property type="entry name" value="Spore_Ger"/>
</dbReference>
<evidence type="ECO:0000256" key="1">
    <source>
        <dbReference type="ARBA" id="ARBA00005278"/>
    </source>
</evidence>
<dbReference type="PANTHER" id="PTHR22550">
    <property type="entry name" value="SPORE GERMINATION PROTEIN"/>
    <property type="match status" value="1"/>
</dbReference>
<sequence length="504" mass="55746">MSIFERMNKGKMDQPTNQDEDDNKPLFLDNNLEQLKERIGVSSDVIIRQIRFGKNRSLRAAIVYIDGLADKKSIQQNILDPLMLEIKGTELEELISLENNPLQLLKESILTAGDIQDIGNLNELFEHLLSGYAILLIDQSAVGLAFGLNESKERAVSEPTTQTVVRGPKEVFSESIATNIVLIRKKIKDSRLQVENQSAGKVTNISLAIIYIRGLVEENLIQEIRNRIKKIDLSGVLEGGMIEESIQDKKFTPFPTMYNSERPDVIAAGLLEGRVAILVDGTPFVLLVPAIFSQFMQSPEDYYQRFDIGSIIRFMRYIGLLLALFGPAIYVAITTFHSELIPYPLLLNLARQHEGVPLPTLGEALLMLLMFEILREAGIRMPRVVGQAVSIVGAVVIGQAAVEAGIVTAAVVIVISGTAISSFIIPSSNMEIAIRILRVIFMLLSGIFGLIGVMIGVIALVLHLCSLRSFGVPYMTPFSPFIKAGQKDAFIRLPLTPTNKEFKE</sequence>
<evidence type="ECO:0000256" key="3">
    <source>
        <dbReference type="SAM" id="MobiDB-lite"/>
    </source>
</evidence>
<feature type="transmembrane region" description="Helical" evidence="4">
    <location>
        <begin position="406"/>
        <end position="425"/>
    </location>
</feature>